<accession>A0A0E9Q0T5</accession>
<sequence>MSAKQKRRKKFLYLLHEDVGKVAYSRHQTTFNPRFAKTVFLQCFLTLI</sequence>
<organism evidence="1">
    <name type="scientific">Anguilla anguilla</name>
    <name type="common">European freshwater eel</name>
    <name type="synonym">Muraena anguilla</name>
    <dbReference type="NCBI Taxonomy" id="7936"/>
    <lineage>
        <taxon>Eukaryota</taxon>
        <taxon>Metazoa</taxon>
        <taxon>Chordata</taxon>
        <taxon>Craniata</taxon>
        <taxon>Vertebrata</taxon>
        <taxon>Euteleostomi</taxon>
        <taxon>Actinopterygii</taxon>
        <taxon>Neopterygii</taxon>
        <taxon>Teleostei</taxon>
        <taxon>Anguilliformes</taxon>
        <taxon>Anguillidae</taxon>
        <taxon>Anguilla</taxon>
    </lineage>
</organism>
<evidence type="ECO:0000313" key="1">
    <source>
        <dbReference type="EMBL" id="JAH10349.1"/>
    </source>
</evidence>
<dbReference type="EMBL" id="GBXM01098228">
    <property type="protein sequence ID" value="JAH10349.1"/>
    <property type="molecule type" value="Transcribed_RNA"/>
</dbReference>
<reference evidence="1" key="1">
    <citation type="submission" date="2014-11" db="EMBL/GenBank/DDBJ databases">
        <authorList>
            <person name="Amaro Gonzalez C."/>
        </authorList>
    </citation>
    <scope>NUCLEOTIDE SEQUENCE</scope>
</reference>
<dbReference type="AlphaFoldDB" id="A0A0E9Q0T5"/>
<name>A0A0E9Q0T5_ANGAN</name>
<protein>
    <submittedName>
        <fullName evidence="1">Uncharacterized protein</fullName>
    </submittedName>
</protein>
<reference evidence="1" key="2">
    <citation type="journal article" date="2015" name="Fish Shellfish Immunol.">
        <title>Early steps in the European eel (Anguilla anguilla)-Vibrio vulnificus interaction in the gills: Role of the RtxA13 toxin.</title>
        <authorList>
            <person name="Callol A."/>
            <person name="Pajuelo D."/>
            <person name="Ebbesson L."/>
            <person name="Teles M."/>
            <person name="MacKenzie S."/>
            <person name="Amaro C."/>
        </authorList>
    </citation>
    <scope>NUCLEOTIDE SEQUENCE</scope>
</reference>
<proteinExistence type="predicted"/>